<reference evidence="2 3" key="1">
    <citation type="submission" date="2016-04" db="EMBL/GenBank/DDBJ databases">
        <title>A degradative enzymes factory behind the ericoid mycorrhizal symbiosis.</title>
        <authorList>
            <consortium name="DOE Joint Genome Institute"/>
            <person name="Martino E."/>
            <person name="Morin E."/>
            <person name="Grelet G."/>
            <person name="Kuo A."/>
            <person name="Kohler A."/>
            <person name="Daghino S."/>
            <person name="Barry K."/>
            <person name="Choi C."/>
            <person name="Cichocki N."/>
            <person name="Clum A."/>
            <person name="Copeland A."/>
            <person name="Hainaut M."/>
            <person name="Haridas S."/>
            <person name="Labutti K."/>
            <person name="Lindquist E."/>
            <person name="Lipzen A."/>
            <person name="Khouja H.-R."/>
            <person name="Murat C."/>
            <person name="Ohm R."/>
            <person name="Olson A."/>
            <person name="Spatafora J."/>
            <person name="Veneault-Fourrey C."/>
            <person name="Henrissat B."/>
            <person name="Grigoriev I."/>
            <person name="Martin F."/>
            <person name="Perotto S."/>
        </authorList>
    </citation>
    <scope>NUCLEOTIDE SEQUENCE [LARGE SCALE GENOMIC DNA]</scope>
    <source>
        <strain evidence="2 3">F</strain>
    </source>
</reference>
<sequence length="660" mass="74823">MVSPPQSSERPKYILYRDPRTSQVPAMRLLNTSTLEIEMFAGQAPGYAILSHTWDAEEVTFDDMKSLGGRRAFLSAMSRAEKPRRSYEKILHSADFARTRGFDYIWIDTCCIDKSSSAELSETINSMFQWYKGSEICYAYLADVSCYDYPTDFGGSGFSRSRWFTRGWTLQELIAPKEVIFVDKHWKPLGTRISLKQDIQRITKVAYSVLDGGSLDTITAAAKMSWASGRETTRSEDIAYCLLGLFDVNMPLLYGEGKEKAFIRLQEEFLKNSDDESIFAWCTSQEEAQEKPYWSLLASTPNHFEHCRDFRKPRFASRREGQPTMITNRGIRVEMSLAPFRGDASGTIFLAVLECLQQTGVWSGTAAIILQRLSDLEVQYARIAPEVLLEVGMGLFRPPLTSFSEAFRNQREAAESEPMSGIGETEPHYLFIRLAPKPSGLITGFYIEPKVNVRSTVMQISLSASGANPPPGWQLDPRYSLLVFDPEPPWSRWGETEALAYHMIDFEGQFTNEELEQFEVSNVKERKVLGCMGLRITPKFTNKTPTPNWTVYFVVGLEPLPENPFGTPSGYVKPWYSFARGDNAATIFQGFKQSVPPESKKYLRLTTKQTLSINFTKGTRFSRVFYQVNLLLSYSTEGQFGTYPSFSKARIEINSEGVTQ</sequence>
<gene>
    <name evidence="2" type="ORF">L207DRAFT_506890</name>
</gene>
<dbReference type="EMBL" id="KZ613938">
    <property type="protein sequence ID" value="PMD47988.1"/>
    <property type="molecule type" value="Genomic_DNA"/>
</dbReference>
<protein>
    <submittedName>
        <fullName evidence="2">HET-domain-containing protein</fullName>
    </submittedName>
</protein>
<organism evidence="2 3">
    <name type="scientific">Hyaloscypha variabilis (strain UAMH 11265 / GT02V1 / F)</name>
    <name type="common">Meliniomyces variabilis</name>
    <dbReference type="NCBI Taxonomy" id="1149755"/>
    <lineage>
        <taxon>Eukaryota</taxon>
        <taxon>Fungi</taxon>
        <taxon>Dikarya</taxon>
        <taxon>Ascomycota</taxon>
        <taxon>Pezizomycotina</taxon>
        <taxon>Leotiomycetes</taxon>
        <taxon>Helotiales</taxon>
        <taxon>Hyaloscyphaceae</taxon>
        <taxon>Hyaloscypha</taxon>
        <taxon>Hyaloscypha variabilis</taxon>
    </lineage>
</organism>
<dbReference type="InterPro" id="IPR010730">
    <property type="entry name" value="HET"/>
</dbReference>
<proteinExistence type="predicted"/>
<evidence type="ECO:0000259" key="1">
    <source>
        <dbReference type="Pfam" id="PF06985"/>
    </source>
</evidence>
<dbReference type="AlphaFoldDB" id="A0A2J6SB44"/>
<evidence type="ECO:0000313" key="3">
    <source>
        <dbReference type="Proteomes" id="UP000235786"/>
    </source>
</evidence>
<dbReference type="PANTHER" id="PTHR10622:SF10">
    <property type="entry name" value="HET DOMAIN-CONTAINING PROTEIN"/>
    <property type="match status" value="1"/>
</dbReference>
<accession>A0A2J6SB44</accession>
<name>A0A2J6SB44_HYAVF</name>
<evidence type="ECO:0000313" key="2">
    <source>
        <dbReference type="EMBL" id="PMD47988.1"/>
    </source>
</evidence>
<dbReference type="Pfam" id="PF06985">
    <property type="entry name" value="HET"/>
    <property type="match status" value="1"/>
</dbReference>
<feature type="domain" description="Heterokaryon incompatibility" evidence="1">
    <location>
        <begin position="47"/>
        <end position="144"/>
    </location>
</feature>
<keyword evidence="3" id="KW-1185">Reference proteome</keyword>
<dbReference type="PANTHER" id="PTHR10622">
    <property type="entry name" value="HET DOMAIN-CONTAINING PROTEIN"/>
    <property type="match status" value="1"/>
</dbReference>
<dbReference type="Proteomes" id="UP000235786">
    <property type="component" value="Unassembled WGS sequence"/>
</dbReference>
<dbReference type="STRING" id="1149755.A0A2J6SB44"/>
<dbReference type="OrthoDB" id="20872at2759"/>